<dbReference type="SUPFAM" id="SSF51735">
    <property type="entry name" value="NAD(P)-binding Rossmann-fold domains"/>
    <property type="match status" value="1"/>
</dbReference>
<accession>A0A841E9N1</accession>
<dbReference type="Gene3D" id="3.40.50.720">
    <property type="entry name" value="NAD(P)-binding Rossmann-like Domain"/>
    <property type="match status" value="1"/>
</dbReference>
<dbReference type="EMBL" id="JACHLY010000001">
    <property type="protein sequence ID" value="MBB6000717.1"/>
    <property type="molecule type" value="Genomic_DNA"/>
</dbReference>
<reference evidence="2 3" key="1">
    <citation type="submission" date="2020-08" db="EMBL/GenBank/DDBJ databases">
        <title>Sequencing the genomes of 1000 actinobacteria strains.</title>
        <authorList>
            <person name="Klenk H.-P."/>
        </authorList>
    </citation>
    <scope>NUCLEOTIDE SEQUENCE [LARGE SCALE GENOMIC DNA]</scope>
    <source>
        <strain evidence="2 3">DSM 44593</strain>
    </source>
</reference>
<dbReference type="Proteomes" id="UP000578077">
    <property type="component" value="Unassembled WGS sequence"/>
</dbReference>
<sequence length="287" mass="30257">MTTQAQTSPSSTASPSRPVLVTGGTGKTGRRLAQRLSRHGSAVRIGSRSGQPPFSWDDPSTWGAALQGVDSVYLSYQPDLGFPGADETAARFARSAADAGARRLVLLSGRGEEGALAAERKVREAVAGTGAEWTILRCSWFDQNFDEGFFLDPVLAGELALPAGDAVEPFVDADDIADVAAAALTGSGHAGQVYELTGPRLMSFAEAAGEISGAAGRTIRYVPVTDEDFRGFLRENGIPEEFAGLFELIRDGRNAHLADGVKRALGRAPRDFADFARDAAATGVWRA</sequence>
<dbReference type="InterPro" id="IPR051604">
    <property type="entry name" value="Ergot_Alk_Oxidoreductase"/>
</dbReference>
<organism evidence="2 3">
    <name type="scientific">Streptomonospora salina</name>
    <dbReference type="NCBI Taxonomy" id="104205"/>
    <lineage>
        <taxon>Bacteria</taxon>
        <taxon>Bacillati</taxon>
        <taxon>Actinomycetota</taxon>
        <taxon>Actinomycetes</taxon>
        <taxon>Streptosporangiales</taxon>
        <taxon>Nocardiopsidaceae</taxon>
        <taxon>Streptomonospora</taxon>
    </lineage>
</organism>
<feature type="compositionally biased region" description="Basic residues" evidence="1">
    <location>
        <begin position="28"/>
        <end position="38"/>
    </location>
</feature>
<dbReference type="Gene3D" id="3.90.25.10">
    <property type="entry name" value="UDP-galactose 4-epimerase, domain 1"/>
    <property type="match status" value="1"/>
</dbReference>
<dbReference type="InterPro" id="IPR036291">
    <property type="entry name" value="NAD(P)-bd_dom_sf"/>
</dbReference>
<evidence type="ECO:0000313" key="2">
    <source>
        <dbReference type="EMBL" id="MBB6000717.1"/>
    </source>
</evidence>
<dbReference type="PANTHER" id="PTHR43162:SF1">
    <property type="entry name" value="PRESTALK A DIFFERENTIATION PROTEIN A"/>
    <property type="match status" value="1"/>
</dbReference>
<comment type="caution">
    <text evidence="2">The sequence shown here is derived from an EMBL/GenBank/DDBJ whole genome shotgun (WGS) entry which is preliminary data.</text>
</comment>
<dbReference type="PANTHER" id="PTHR43162">
    <property type="match status" value="1"/>
</dbReference>
<feature type="region of interest" description="Disordered" evidence="1">
    <location>
        <begin position="1"/>
        <end position="58"/>
    </location>
</feature>
<evidence type="ECO:0000313" key="3">
    <source>
        <dbReference type="Proteomes" id="UP000578077"/>
    </source>
</evidence>
<feature type="compositionally biased region" description="Low complexity" evidence="1">
    <location>
        <begin position="1"/>
        <end position="16"/>
    </location>
</feature>
<dbReference type="AlphaFoldDB" id="A0A841E9N1"/>
<gene>
    <name evidence="2" type="ORF">HNR25_004468</name>
</gene>
<name>A0A841E9N1_9ACTN</name>
<dbReference type="RefSeq" id="WP_221457776.1">
    <property type="nucleotide sequence ID" value="NZ_BAABKT010000038.1"/>
</dbReference>
<keyword evidence="3" id="KW-1185">Reference proteome</keyword>
<evidence type="ECO:0000256" key="1">
    <source>
        <dbReference type="SAM" id="MobiDB-lite"/>
    </source>
</evidence>
<proteinExistence type="predicted"/>
<protein>
    <submittedName>
        <fullName evidence="2">Uncharacterized protein YbjT (DUF2867 family)</fullName>
    </submittedName>
</protein>